<feature type="transmembrane region" description="Helical" evidence="6">
    <location>
        <begin position="175"/>
        <end position="194"/>
    </location>
</feature>
<keyword evidence="3 6" id="KW-1133">Transmembrane helix</keyword>
<reference evidence="7" key="1">
    <citation type="submission" date="2021-01" db="EMBL/GenBank/DDBJ databases">
        <title>Whole genome shotgun sequence of Actinoplanes ferrugineus NBRC 15555.</title>
        <authorList>
            <person name="Komaki H."/>
            <person name="Tamura T."/>
        </authorList>
    </citation>
    <scope>NUCLEOTIDE SEQUENCE</scope>
    <source>
        <strain evidence="7">NBRC 15555</strain>
    </source>
</reference>
<evidence type="ECO:0000256" key="1">
    <source>
        <dbReference type="ARBA" id="ARBA00004141"/>
    </source>
</evidence>
<feature type="transmembrane region" description="Helical" evidence="6">
    <location>
        <begin position="214"/>
        <end position="233"/>
    </location>
</feature>
<feature type="transmembrane region" description="Helical" evidence="6">
    <location>
        <begin position="402"/>
        <end position="421"/>
    </location>
</feature>
<evidence type="ECO:0000256" key="6">
    <source>
        <dbReference type="SAM" id="Phobius"/>
    </source>
</evidence>
<evidence type="ECO:0000256" key="4">
    <source>
        <dbReference type="ARBA" id="ARBA00023136"/>
    </source>
</evidence>
<gene>
    <name evidence="7" type="ORF">Afe05nite_72360</name>
</gene>
<keyword evidence="4 6" id="KW-0472">Membrane</keyword>
<dbReference type="Pfam" id="PF13520">
    <property type="entry name" value="AA_permease_2"/>
    <property type="match status" value="1"/>
</dbReference>
<dbReference type="InterPro" id="IPR002293">
    <property type="entry name" value="AA/rel_permease1"/>
</dbReference>
<dbReference type="PANTHER" id="PTHR43243">
    <property type="entry name" value="INNER MEMBRANE TRANSPORTER YGJI-RELATED"/>
    <property type="match status" value="1"/>
</dbReference>
<dbReference type="Proteomes" id="UP000598174">
    <property type="component" value="Unassembled WGS sequence"/>
</dbReference>
<feature type="transmembrane region" description="Helical" evidence="6">
    <location>
        <begin position="83"/>
        <end position="101"/>
    </location>
</feature>
<feature type="transmembrane region" description="Helical" evidence="6">
    <location>
        <begin position="148"/>
        <end position="168"/>
    </location>
</feature>
<organism evidence="7 8">
    <name type="scientific">Paractinoplanes ferrugineus</name>
    <dbReference type="NCBI Taxonomy" id="113564"/>
    <lineage>
        <taxon>Bacteria</taxon>
        <taxon>Bacillati</taxon>
        <taxon>Actinomycetota</taxon>
        <taxon>Actinomycetes</taxon>
        <taxon>Micromonosporales</taxon>
        <taxon>Micromonosporaceae</taxon>
        <taxon>Paractinoplanes</taxon>
    </lineage>
</organism>
<feature type="transmembrane region" description="Helical" evidence="6">
    <location>
        <begin position="290"/>
        <end position="316"/>
    </location>
</feature>
<keyword evidence="2 6" id="KW-0812">Transmembrane</keyword>
<evidence type="ECO:0000313" key="8">
    <source>
        <dbReference type="Proteomes" id="UP000598174"/>
    </source>
</evidence>
<evidence type="ECO:0000313" key="7">
    <source>
        <dbReference type="EMBL" id="GIE15396.1"/>
    </source>
</evidence>
<sequence length="513" mass="53441">MRSLITETAQEGQGLKKAVGVTQLTAMGVGAIIGTGIFVVIGKGAGIAGPAVILSFLLAAVACAFSALSYAELSSSIPVSGSAYTYTYATLGEVVAWIIGWDLILEYGVSVAGIAVGWGGNLNAFLDAAFGYQLPDAIAKSPSDGGVFNLPAVFIVLAITFLLVRGVTESARANLIMVVIKLAVLVFFLVVAFANFGTGNFKPFAPDGTDGVTAAAAIIFFAFIGFDAVSTGSEEAKKPGRDLPIAILGSLGICTLFYVLTAVGAIGIASPDQMKDSDAPLAAALDQGAGISWAAGILSLGAVVAITSVVLVIFYGQTRIFFAMCRDGLMPQRLATVNQRYGTPAKLTIGLGVLIAILAALVPLGTIVELVNIGTLFAFVLVNVGVIILRRTRPEMPRPYRVPWSPVLPIIGVAFAVYLMSDLPWETWVRFGVWLLIGILIYALYGYRNSRLRTEPQSTPVWARDQDSPADPNTPADPGPSADPDPSAEPGRSAEPGEATGRAGSAEPGGDRP</sequence>
<proteinExistence type="predicted"/>
<evidence type="ECO:0000256" key="2">
    <source>
        <dbReference type="ARBA" id="ARBA00022692"/>
    </source>
</evidence>
<accession>A0A919JDX9</accession>
<dbReference type="Gene3D" id="1.20.1740.10">
    <property type="entry name" value="Amino acid/polyamine transporter I"/>
    <property type="match status" value="1"/>
</dbReference>
<name>A0A919JDX9_9ACTN</name>
<feature type="transmembrane region" description="Helical" evidence="6">
    <location>
        <begin position="347"/>
        <end position="364"/>
    </location>
</feature>
<keyword evidence="8" id="KW-1185">Reference proteome</keyword>
<protein>
    <submittedName>
        <fullName evidence="7">Amino acid permease</fullName>
    </submittedName>
</protein>
<dbReference type="PIRSF" id="PIRSF006060">
    <property type="entry name" value="AA_transporter"/>
    <property type="match status" value="1"/>
</dbReference>
<feature type="transmembrane region" description="Helical" evidence="6">
    <location>
        <begin position="245"/>
        <end position="270"/>
    </location>
</feature>
<dbReference type="PANTHER" id="PTHR43243:SF24">
    <property type="entry name" value="CATIONIC AMINO ACID TRANSPORT INTEGRAL MEMBRANE PROTEIN ROCE-RELATED"/>
    <property type="match status" value="1"/>
</dbReference>
<evidence type="ECO:0000256" key="3">
    <source>
        <dbReference type="ARBA" id="ARBA00022989"/>
    </source>
</evidence>
<feature type="transmembrane region" description="Helical" evidence="6">
    <location>
        <begin position="21"/>
        <end position="41"/>
    </location>
</feature>
<feature type="transmembrane region" description="Helical" evidence="6">
    <location>
        <begin position="47"/>
        <end position="71"/>
    </location>
</feature>
<dbReference type="GO" id="GO:0016020">
    <property type="term" value="C:membrane"/>
    <property type="evidence" value="ECO:0007669"/>
    <property type="project" value="UniProtKB-SubCell"/>
</dbReference>
<comment type="subcellular location">
    <subcellularLocation>
        <location evidence="1">Membrane</location>
        <topology evidence="1">Multi-pass membrane protein</topology>
    </subcellularLocation>
</comment>
<feature type="transmembrane region" description="Helical" evidence="6">
    <location>
        <begin position="427"/>
        <end position="445"/>
    </location>
</feature>
<feature type="region of interest" description="Disordered" evidence="5">
    <location>
        <begin position="457"/>
        <end position="513"/>
    </location>
</feature>
<evidence type="ECO:0000256" key="5">
    <source>
        <dbReference type="SAM" id="MobiDB-lite"/>
    </source>
</evidence>
<feature type="transmembrane region" description="Helical" evidence="6">
    <location>
        <begin position="370"/>
        <end position="390"/>
    </location>
</feature>
<dbReference type="EMBL" id="BOMM01000065">
    <property type="protein sequence ID" value="GIE15396.1"/>
    <property type="molecule type" value="Genomic_DNA"/>
</dbReference>
<dbReference type="AlphaFoldDB" id="A0A919JDX9"/>
<dbReference type="GO" id="GO:0015171">
    <property type="term" value="F:amino acid transmembrane transporter activity"/>
    <property type="evidence" value="ECO:0007669"/>
    <property type="project" value="TreeGrafter"/>
</dbReference>
<comment type="caution">
    <text evidence="7">The sequence shown here is derived from an EMBL/GenBank/DDBJ whole genome shotgun (WGS) entry which is preliminary data.</text>
</comment>